<accession>A0A8H5BXG6</accession>
<keyword evidence="1" id="KW-1133">Transmembrane helix</keyword>
<gene>
    <name evidence="2" type="ORF">D9611_010593</name>
</gene>
<evidence type="ECO:0000313" key="2">
    <source>
        <dbReference type="EMBL" id="KAF5330172.1"/>
    </source>
</evidence>
<proteinExistence type="predicted"/>
<dbReference type="AlphaFoldDB" id="A0A8H5BXG6"/>
<evidence type="ECO:0000256" key="1">
    <source>
        <dbReference type="SAM" id="Phobius"/>
    </source>
</evidence>
<dbReference type="EMBL" id="JAACJK010000116">
    <property type="protein sequence ID" value="KAF5330172.1"/>
    <property type="molecule type" value="Genomic_DNA"/>
</dbReference>
<dbReference type="Proteomes" id="UP000541558">
    <property type="component" value="Unassembled WGS sequence"/>
</dbReference>
<organism evidence="2 3">
    <name type="scientific">Ephemerocybe angulata</name>
    <dbReference type="NCBI Taxonomy" id="980116"/>
    <lineage>
        <taxon>Eukaryota</taxon>
        <taxon>Fungi</taxon>
        <taxon>Dikarya</taxon>
        <taxon>Basidiomycota</taxon>
        <taxon>Agaricomycotina</taxon>
        <taxon>Agaricomycetes</taxon>
        <taxon>Agaricomycetidae</taxon>
        <taxon>Agaricales</taxon>
        <taxon>Agaricineae</taxon>
        <taxon>Psathyrellaceae</taxon>
        <taxon>Ephemerocybe</taxon>
    </lineage>
</organism>
<keyword evidence="1" id="KW-0812">Transmembrane</keyword>
<reference evidence="2 3" key="1">
    <citation type="journal article" date="2020" name="ISME J.">
        <title>Uncovering the hidden diversity of litter-decomposition mechanisms in mushroom-forming fungi.</title>
        <authorList>
            <person name="Floudas D."/>
            <person name="Bentzer J."/>
            <person name="Ahren D."/>
            <person name="Johansson T."/>
            <person name="Persson P."/>
            <person name="Tunlid A."/>
        </authorList>
    </citation>
    <scope>NUCLEOTIDE SEQUENCE [LARGE SCALE GENOMIC DNA]</scope>
    <source>
        <strain evidence="2 3">CBS 175.51</strain>
    </source>
</reference>
<name>A0A8H5BXG6_9AGAR</name>
<keyword evidence="1" id="KW-0472">Membrane</keyword>
<protein>
    <submittedName>
        <fullName evidence="2">Uncharacterized protein</fullName>
    </submittedName>
</protein>
<evidence type="ECO:0000313" key="3">
    <source>
        <dbReference type="Proteomes" id="UP000541558"/>
    </source>
</evidence>
<dbReference type="OrthoDB" id="10436310at2759"/>
<keyword evidence="3" id="KW-1185">Reference proteome</keyword>
<sequence length="111" mass="12147">MSYPVQGMLRAAVNLSRTNTKLLPLNIFVVAALVTVFFSTRYAVLTASALVLTFSSLMTGLIVVSGTESHAGYPQRALNDGESVVEQWIGGWMQRVEMEAHCSAGTKIRRR</sequence>
<feature type="transmembrane region" description="Helical" evidence="1">
    <location>
        <begin position="21"/>
        <end position="38"/>
    </location>
</feature>
<feature type="transmembrane region" description="Helical" evidence="1">
    <location>
        <begin position="44"/>
        <end position="66"/>
    </location>
</feature>
<comment type="caution">
    <text evidence="2">The sequence shown here is derived from an EMBL/GenBank/DDBJ whole genome shotgun (WGS) entry which is preliminary data.</text>
</comment>